<dbReference type="EMBL" id="JAGTUF010000004">
    <property type="protein sequence ID" value="MBR9971344.1"/>
    <property type="molecule type" value="Genomic_DNA"/>
</dbReference>
<evidence type="ECO:0000256" key="3">
    <source>
        <dbReference type="PROSITE-ProRule" id="PRU10007"/>
    </source>
</evidence>
<dbReference type="InterPro" id="IPR015590">
    <property type="entry name" value="Aldehyde_DH_dom"/>
</dbReference>
<dbReference type="InterPro" id="IPR016161">
    <property type="entry name" value="Ald_DH/histidinol_DH"/>
</dbReference>
<keyword evidence="7" id="KW-1185">Reference proteome</keyword>
<feature type="active site" evidence="3">
    <location>
        <position position="253"/>
    </location>
</feature>
<dbReference type="PANTHER" id="PTHR42804">
    <property type="entry name" value="ALDEHYDE DEHYDROGENASE"/>
    <property type="match status" value="1"/>
</dbReference>
<evidence type="ECO:0000256" key="4">
    <source>
        <dbReference type="RuleBase" id="RU003345"/>
    </source>
</evidence>
<dbReference type="InterPro" id="IPR029510">
    <property type="entry name" value="Ald_DH_CS_GLU"/>
</dbReference>
<dbReference type="PROSITE" id="PS00687">
    <property type="entry name" value="ALDEHYDE_DEHYDR_GLU"/>
    <property type="match status" value="1"/>
</dbReference>
<feature type="domain" description="Aldehyde dehydrogenase" evidence="5">
    <location>
        <begin position="19"/>
        <end position="464"/>
    </location>
</feature>
<gene>
    <name evidence="6" type="ORF">KEC16_06435</name>
</gene>
<dbReference type="SUPFAM" id="SSF53720">
    <property type="entry name" value="ALDH-like"/>
    <property type="match status" value="1"/>
</dbReference>
<dbReference type="PANTHER" id="PTHR42804:SF1">
    <property type="entry name" value="ALDEHYDE DEHYDROGENASE-RELATED"/>
    <property type="match status" value="1"/>
</dbReference>
<evidence type="ECO:0000256" key="2">
    <source>
        <dbReference type="ARBA" id="ARBA00023002"/>
    </source>
</evidence>
<keyword evidence="2 4" id="KW-0560">Oxidoreductase</keyword>
<dbReference type="Proteomes" id="UP000680714">
    <property type="component" value="Unassembled WGS sequence"/>
</dbReference>
<dbReference type="RefSeq" id="WP_211547032.1">
    <property type="nucleotide sequence ID" value="NZ_JAGTUF010000004.1"/>
</dbReference>
<sequence length="473" mass="49766">MPTIHHWGMVIGGTDIAANQRPRLERHHPASGQLVASFAQGSEVDVNAAVAAAASAGDDPSWRDLTPAHRSDLIFEAARLLLAEKEDLAAIEAAETGKPLHQAVGEIEAGAQLWKYAAAVLRAQHGQFYPHLADNRAGLVWHDPVGVVALILPWNFPFIVAAERLPFILAAGCTVVAKPSEYASGSCLATAAILKRAGFPDGVYNVVTGLGPQVGAPLVDHPGVAMISFTGSTDTGRAVMAAASRTLKRVSLELGGKSPVVVFADADLDAAAAAVIHGFTHNGGQCCIATSRLLVQDTIAADFQARLRRDLASFIPVQAAANQPQWHKVVAFMDKGRSEGRTIVEGGPTNDGLTLRPAVFADLATDASVWRDEVFGPVLAMASFTDEADAIAQANDTIFGLAACVWSGDEARAMRVARRLKAGRLWINAPQDNFPELPVGGFGASGIGREAGLSGIATYCEVKSAVIRKQEKA</sequence>
<organism evidence="6 7">
    <name type="scientific">Magnetospirillum sulfuroxidans</name>
    <dbReference type="NCBI Taxonomy" id="611300"/>
    <lineage>
        <taxon>Bacteria</taxon>
        <taxon>Pseudomonadati</taxon>
        <taxon>Pseudomonadota</taxon>
        <taxon>Alphaproteobacteria</taxon>
        <taxon>Rhodospirillales</taxon>
        <taxon>Rhodospirillaceae</taxon>
        <taxon>Magnetospirillum</taxon>
    </lineage>
</organism>
<evidence type="ECO:0000313" key="7">
    <source>
        <dbReference type="Proteomes" id="UP000680714"/>
    </source>
</evidence>
<comment type="caution">
    <text evidence="6">The sequence shown here is derived from an EMBL/GenBank/DDBJ whole genome shotgun (WGS) entry which is preliminary data.</text>
</comment>
<name>A0ABS5IAL0_9PROT</name>
<evidence type="ECO:0000313" key="6">
    <source>
        <dbReference type="EMBL" id="MBR9971344.1"/>
    </source>
</evidence>
<dbReference type="Gene3D" id="3.40.605.10">
    <property type="entry name" value="Aldehyde Dehydrogenase, Chain A, domain 1"/>
    <property type="match status" value="1"/>
</dbReference>
<dbReference type="InterPro" id="IPR016163">
    <property type="entry name" value="Ald_DH_C"/>
</dbReference>
<accession>A0ABS5IAL0</accession>
<evidence type="ECO:0000256" key="1">
    <source>
        <dbReference type="ARBA" id="ARBA00009986"/>
    </source>
</evidence>
<evidence type="ECO:0000259" key="5">
    <source>
        <dbReference type="Pfam" id="PF00171"/>
    </source>
</evidence>
<protein>
    <submittedName>
        <fullName evidence="6">Aldehyde dehydrogenase family protein</fullName>
    </submittedName>
</protein>
<dbReference type="Gene3D" id="3.40.309.10">
    <property type="entry name" value="Aldehyde Dehydrogenase, Chain A, domain 2"/>
    <property type="match status" value="1"/>
</dbReference>
<comment type="similarity">
    <text evidence="1 4">Belongs to the aldehyde dehydrogenase family.</text>
</comment>
<reference evidence="6 7" key="1">
    <citation type="submission" date="2021-04" db="EMBL/GenBank/DDBJ databases">
        <title>Magnetospirillum sulfuroxidans sp. nov., a facultative chemolithoautotrophic sulfur-oxidizing alphaproteobacterium isolated from freshwater sediment and proposals for Paramagetospirillum gen. nov., and Magnetospirillaceae fam. nov.</title>
        <authorList>
            <person name="Koziaeva V."/>
            <person name="Geelhoed J.S."/>
            <person name="Sorokin D.Y."/>
            <person name="Grouzdev D.S."/>
        </authorList>
    </citation>
    <scope>NUCLEOTIDE SEQUENCE [LARGE SCALE GENOMIC DNA]</scope>
    <source>
        <strain evidence="6 7">J10</strain>
    </source>
</reference>
<dbReference type="Pfam" id="PF00171">
    <property type="entry name" value="Aldedh"/>
    <property type="match status" value="1"/>
</dbReference>
<dbReference type="InterPro" id="IPR016162">
    <property type="entry name" value="Ald_DH_N"/>
</dbReference>
<proteinExistence type="inferred from homology"/>